<dbReference type="PROSITE" id="PS51219">
    <property type="entry name" value="DPCK"/>
    <property type="match status" value="1"/>
</dbReference>
<dbReference type="RefSeq" id="WP_191738340.1">
    <property type="nucleotide sequence ID" value="NZ_JACSQB010000003.1"/>
</dbReference>
<dbReference type="PANTHER" id="PTHR10695:SF46">
    <property type="entry name" value="BIFUNCTIONAL COENZYME A SYNTHASE-RELATED"/>
    <property type="match status" value="1"/>
</dbReference>
<dbReference type="CDD" id="cd02022">
    <property type="entry name" value="DPCK"/>
    <property type="match status" value="1"/>
</dbReference>
<name>A0ABR8YMQ6_9CLOT</name>
<comment type="caution">
    <text evidence="5">The sequence shown here is derived from an EMBL/GenBank/DDBJ whole genome shotgun (WGS) entry which is preliminary data.</text>
</comment>
<organism evidence="5 6">
    <name type="scientific">Clostridium faecium</name>
    <dbReference type="NCBI Taxonomy" id="2762223"/>
    <lineage>
        <taxon>Bacteria</taxon>
        <taxon>Bacillati</taxon>
        <taxon>Bacillota</taxon>
        <taxon>Clostridia</taxon>
        <taxon>Eubacteriales</taxon>
        <taxon>Clostridiaceae</taxon>
        <taxon>Clostridium</taxon>
    </lineage>
</organism>
<accession>A0ABR8YMQ6</accession>
<protein>
    <recommendedName>
        <fullName evidence="3 4">Dephospho-CoA kinase</fullName>
        <ecNumber evidence="3 4">2.7.1.24</ecNumber>
    </recommendedName>
    <alternativeName>
        <fullName evidence="3">Dephosphocoenzyme A kinase</fullName>
    </alternativeName>
</protein>
<comment type="pathway">
    <text evidence="3">Cofactor biosynthesis; coenzyme A biosynthesis; CoA from (R)-pantothenate: step 5/5.</text>
</comment>
<comment type="function">
    <text evidence="3">Catalyzes the phosphorylation of the 3'-hydroxyl group of dephosphocoenzyme A to form coenzyme A.</text>
</comment>
<sequence>MKQNSTIIIGLTGGIGSGKSTVSNMFIKRNIPVIDADKISREVLIAYPEILLAIKKEFGAEVFDKEGNLNRKKLGSIVFSKENLKEKLENIIIPYIKKEIFDKINEYVKNGEKLCVVDAPTLIENNLHKYMDEVIVIVVNEETQLKRVMARDSLNKEDALNRINSQMSLKEKLKYATYTIDNSDTISHTEKQLENIILSLIYKGEQ</sequence>
<dbReference type="Pfam" id="PF01121">
    <property type="entry name" value="CoaE"/>
    <property type="match status" value="1"/>
</dbReference>
<dbReference type="EMBL" id="JACSQB010000003">
    <property type="protein sequence ID" value="MBD8045500.1"/>
    <property type="molecule type" value="Genomic_DNA"/>
</dbReference>
<feature type="binding site" evidence="3">
    <location>
        <begin position="16"/>
        <end position="21"/>
    </location>
    <ligand>
        <name>ATP</name>
        <dbReference type="ChEBI" id="CHEBI:30616"/>
    </ligand>
</feature>
<keyword evidence="1 3" id="KW-0547">Nucleotide-binding</keyword>
<evidence type="ECO:0000313" key="6">
    <source>
        <dbReference type="Proteomes" id="UP000627166"/>
    </source>
</evidence>
<comment type="catalytic activity">
    <reaction evidence="3">
        <text>3'-dephospho-CoA + ATP = ADP + CoA + H(+)</text>
        <dbReference type="Rhea" id="RHEA:18245"/>
        <dbReference type="ChEBI" id="CHEBI:15378"/>
        <dbReference type="ChEBI" id="CHEBI:30616"/>
        <dbReference type="ChEBI" id="CHEBI:57287"/>
        <dbReference type="ChEBI" id="CHEBI:57328"/>
        <dbReference type="ChEBI" id="CHEBI:456216"/>
        <dbReference type="EC" id="2.7.1.24"/>
    </reaction>
</comment>
<comment type="similarity">
    <text evidence="3">Belongs to the CoaE family.</text>
</comment>
<dbReference type="PANTHER" id="PTHR10695">
    <property type="entry name" value="DEPHOSPHO-COA KINASE-RELATED"/>
    <property type="match status" value="1"/>
</dbReference>
<keyword evidence="3 5" id="KW-0808">Transferase</keyword>
<gene>
    <name evidence="3" type="primary">coaE</name>
    <name evidence="5" type="ORF">H9637_00315</name>
</gene>
<dbReference type="Gene3D" id="3.40.50.300">
    <property type="entry name" value="P-loop containing nucleotide triphosphate hydrolases"/>
    <property type="match status" value="1"/>
</dbReference>
<keyword evidence="3" id="KW-0173">Coenzyme A biosynthesis</keyword>
<dbReference type="HAMAP" id="MF_00376">
    <property type="entry name" value="Dephospho_CoA_kinase"/>
    <property type="match status" value="1"/>
</dbReference>
<evidence type="ECO:0000313" key="5">
    <source>
        <dbReference type="EMBL" id="MBD8045500.1"/>
    </source>
</evidence>
<keyword evidence="3" id="KW-0963">Cytoplasm</keyword>
<proteinExistence type="inferred from homology"/>
<keyword evidence="3 5" id="KW-0418">Kinase</keyword>
<dbReference type="EC" id="2.7.1.24" evidence="3 4"/>
<evidence type="ECO:0000256" key="1">
    <source>
        <dbReference type="ARBA" id="ARBA00022741"/>
    </source>
</evidence>
<evidence type="ECO:0000256" key="3">
    <source>
        <dbReference type="HAMAP-Rule" id="MF_00376"/>
    </source>
</evidence>
<keyword evidence="2 3" id="KW-0067">ATP-binding</keyword>
<reference evidence="5 6" key="1">
    <citation type="submission" date="2020-08" db="EMBL/GenBank/DDBJ databases">
        <title>A Genomic Blueprint of the Chicken Gut Microbiome.</title>
        <authorList>
            <person name="Gilroy R."/>
            <person name="Ravi A."/>
            <person name="Getino M."/>
            <person name="Pursley I."/>
            <person name="Horton D.L."/>
            <person name="Alikhan N.-F."/>
            <person name="Baker D."/>
            <person name="Gharbi K."/>
            <person name="Hall N."/>
            <person name="Watson M."/>
            <person name="Adriaenssens E.M."/>
            <person name="Foster-Nyarko E."/>
            <person name="Jarju S."/>
            <person name="Secka A."/>
            <person name="Antonio M."/>
            <person name="Oren A."/>
            <person name="Chaudhuri R."/>
            <person name="La Ragione R.M."/>
            <person name="Hildebrand F."/>
            <person name="Pallen M.J."/>
        </authorList>
    </citation>
    <scope>NUCLEOTIDE SEQUENCE [LARGE SCALE GENOMIC DNA]</scope>
    <source>
        <strain evidence="5 6">N37</strain>
    </source>
</reference>
<evidence type="ECO:0000256" key="2">
    <source>
        <dbReference type="ARBA" id="ARBA00022840"/>
    </source>
</evidence>
<dbReference type="InterPro" id="IPR001977">
    <property type="entry name" value="Depp_CoAkinase"/>
</dbReference>
<keyword evidence="6" id="KW-1185">Reference proteome</keyword>
<dbReference type="GO" id="GO:0004140">
    <property type="term" value="F:dephospho-CoA kinase activity"/>
    <property type="evidence" value="ECO:0007669"/>
    <property type="project" value="UniProtKB-EC"/>
</dbReference>
<dbReference type="SUPFAM" id="SSF52540">
    <property type="entry name" value="P-loop containing nucleoside triphosphate hydrolases"/>
    <property type="match status" value="1"/>
</dbReference>
<dbReference type="InterPro" id="IPR027417">
    <property type="entry name" value="P-loop_NTPase"/>
</dbReference>
<comment type="subcellular location">
    <subcellularLocation>
        <location evidence="3">Cytoplasm</location>
    </subcellularLocation>
</comment>
<dbReference type="NCBIfam" id="TIGR00152">
    <property type="entry name" value="dephospho-CoA kinase"/>
    <property type="match status" value="1"/>
</dbReference>
<evidence type="ECO:0000256" key="4">
    <source>
        <dbReference type="NCBIfam" id="TIGR00152"/>
    </source>
</evidence>
<dbReference type="Proteomes" id="UP000627166">
    <property type="component" value="Unassembled WGS sequence"/>
</dbReference>